<dbReference type="Gene3D" id="3.40.50.2300">
    <property type="match status" value="2"/>
</dbReference>
<keyword evidence="8 13" id="KW-0472">Membrane</keyword>
<feature type="transmembrane region" description="Helical" evidence="15">
    <location>
        <begin position="586"/>
        <end position="608"/>
    </location>
</feature>
<evidence type="ECO:0000256" key="4">
    <source>
        <dbReference type="ARBA" id="ARBA00022692"/>
    </source>
</evidence>
<feature type="region of interest" description="Disordered" evidence="14">
    <location>
        <begin position="902"/>
        <end position="922"/>
    </location>
</feature>
<dbReference type="InterPro" id="IPR001320">
    <property type="entry name" value="Iontro_rcpt_C"/>
</dbReference>
<accession>A0ABQ8HY90</accession>
<dbReference type="Gene3D" id="3.40.190.10">
    <property type="entry name" value="Periplasmic binding protein-like II"/>
    <property type="match status" value="3"/>
</dbReference>
<keyword evidence="5" id="KW-0732">Signal</keyword>
<evidence type="ECO:0000313" key="17">
    <source>
        <dbReference type="EMBL" id="KAH7569328.1"/>
    </source>
</evidence>
<dbReference type="Pfam" id="PF01094">
    <property type="entry name" value="ANF_receptor"/>
    <property type="match status" value="1"/>
</dbReference>
<dbReference type="EMBL" id="JAFEMO010000006">
    <property type="protein sequence ID" value="KAH7569328.1"/>
    <property type="molecule type" value="Genomic_DNA"/>
</dbReference>
<keyword evidence="9 13" id="KW-0675">Receptor</keyword>
<evidence type="ECO:0000256" key="2">
    <source>
        <dbReference type="ARBA" id="ARBA00008685"/>
    </source>
</evidence>
<keyword evidence="12 13" id="KW-0407">Ion channel</keyword>
<evidence type="ECO:0000256" key="12">
    <source>
        <dbReference type="ARBA" id="ARBA00023303"/>
    </source>
</evidence>
<dbReference type="SUPFAM" id="SSF53850">
    <property type="entry name" value="Periplasmic binding protein-like II"/>
    <property type="match status" value="1"/>
</dbReference>
<evidence type="ECO:0000256" key="6">
    <source>
        <dbReference type="ARBA" id="ARBA00022989"/>
    </source>
</evidence>
<keyword evidence="3 13" id="KW-0813">Transport</keyword>
<keyword evidence="11 13" id="KW-1071">Ligand-gated ion channel</keyword>
<feature type="compositionally biased region" description="Polar residues" evidence="14">
    <location>
        <begin position="913"/>
        <end position="922"/>
    </location>
</feature>
<gene>
    <name evidence="17" type="ORF">JRO89_XS06G0147100</name>
</gene>
<comment type="caution">
    <text evidence="17">The sequence shown here is derived from an EMBL/GenBank/DDBJ whole genome shotgun (WGS) entry which is preliminary data.</text>
</comment>
<dbReference type="InterPro" id="IPR028082">
    <property type="entry name" value="Peripla_BP_I"/>
</dbReference>
<feature type="domain" description="Ionotropic glutamate receptor C-terminal" evidence="16">
    <location>
        <begin position="459"/>
        <end position="813"/>
    </location>
</feature>
<proteinExistence type="inferred from homology"/>
<dbReference type="InterPro" id="IPR000337">
    <property type="entry name" value="GPCR_3"/>
</dbReference>
<evidence type="ECO:0000259" key="16">
    <source>
        <dbReference type="SMART" id="SM00079"/>
    </source>
</evidence>
<name>A0ABQ8HY90_9ROSI</name>
<keyword evidence="7 13" id="KW-0406">Ion transport</keyword>
<comment type="subcellular location">
    <subcellularLocation>
        <location evidence="1">Membrane</location>
        <topology evidence="1">Multi-pass membrane protein</topology>
    </subcellularLocation>
</comment>
<comment type="function">
    <text evidence="13">Glutamate-gated receptor that probably acts as non-selective cation channel.</text>
</comment>
<dbReference type="Gene3D" id="1.10.287.70">
    <property type="match status" value="1"/>
</dbReference>
<dbReference type="InterPro" id="IPR015683">
    <property type="entry name" value="Ionotropic_Glu_rcpt"/>
</dbReference>
<dbReference type="InterPro" id="IPR017103">
    <property type="entry name" value="Iontropic_Glu_rcpt_pln"/>
</dbReference>
<dbReference type="InterPro" id="IPR001828">
    <property type="entry name" value="ANF_lig-bd_rcpt"/>
</dbReference>
<evidence type="ECO:0000256" key="10">
    <source>
        <dbReference type="ARBA" id="ARBA00023180"/>
    </source>
</evidence>
<dbReference type="Proteomes" id="UP000827721">
    <property type="component" value="Unassembled WGS sequence"/>
</dbReference>
<dbReference type="InterPro" id="IPR019594">
    <property type="entry name" value="Glu/Gly-bd"/>
</dbReference>
<evidence type="ECO:0000256" key="9">
    <source>
        <dbReference type="ARBA" id="ARBA00023170"/>
    </source>
</evidence>
<evidence type="ECO:0000256" key="5">
    <source>
        <dbReference type="ARBA" id="ARBA00022729"/>
    </source>
</evidence>
<evidence type="ECO:0000256" key="7">
    <source>
        <dbReference type="ARBA" id="ARBA00023065"/>
    </source>
</evidence>
<keyword evidence="10" id="KW-0325">Glycoprotein</keyword>
<evidence type="ECO:0000256" key="15">
    <source>
        <dbReference type="SAM" id="Phobius"/>
    </source>
</evidence>
<feature type="transmembrane region" description="Helical" evidence="15">
    <location>
        <begin position="6"/>
        <end position="24"/>
    </location>
</feature>
<protein>
    <recommendedName>
        <fullName evidence="13">Glutamate receptor</fullName>
    </recommendedName>
</protein>
<evidence type="ECO:0000256" key="11">
    <source>
        <dbReference type="ARBA" id="ARBA00023286"/>
    </source>
</evidence>
<dbReference type="PIRSF" id="PIRSF037090">
    <property type="entry name" value="Iontro_Glu-like_rcpt_pln"/>
    <property type="match status" value="1"/>
</dbReference>
<evidence type="ECO:0000256" key="13">
    <source>
        <dbReference type="PIRNR" id="PIRNR037090"/>
    </source>
</evidence>
<dbReference type="InterPro" id="IPR044440">
    <property type="entry name" value="GABAb_receptor_plant_PBP1"/>
</dbReference>
<dbReference type="Pfam" id="PF00060">
    <property type="entry name" value="Lig_chan"/>
    <property type="match status" value="1"/>
</dbReference>
<keyword evidence="4 15" id="KW-0812">Transmembrane</keyword>
<evidence type="ECO:0000256" key="14">
    <source>
        <dbReference type="SAM" id="MobiDB-lite"/>
    </source>
</evidence>
<evidence type="ECO:0000313" key="18">
    <source>
        <dbReference type="Proteomes" id="UP000827721"/>
    </source>
</evidence>
<evidence type="ECO:0000256" key="3">
    <source>
        <dbReference type="ARBA" id="ARBA00022448"/>
    </source>
</evidence>
<keyword evidence="6 15" id="KW-1133">Transmembrane helix</keyword>
<dbReference type="SUPFAM" id="SSF53822">
    <property type="entry name" value="Periplasmic binding protein-like I"/>
    <property type="match status" value="1"/>
</dbReference>
<dbReference type="SMART" id="SM00079">
    <property type="entry name" value="PBPe"/>
    <property type="match status" value="1"/>
</dbReference>
<evidence type="ECO:0000256" key="1">
    <source>
        <dbReference type="ARBA" id="ARBA00004141"/>
    </source>
</evidence>
<dbReference type="CDD" id="cd19990">
    <property type="entry name" value="PBP1_GABAb_receptor_plant"/>
    <property type="match status" value="1"/>
</dbReference>
<organism evidence="17 18">
    <name type="scientific">Xanthoceras sorbifolium</name>
    <dbReference type="NCBI Taxonomy" id="99658"/>
    <lineage>
        <taxon>Eukaryota</taxon>
        <taxon>Viridiplantae</taxon>
        <taxon>Streptophyta</taxon>
        <taxon>Embryophyta</taxon>
        <taxon>Tracheophyta</taxon>
        <taxon>Spermatophyta</taxon>
        <taxon>Magnoliopsida</taxon>
        <taxon>eudicotyledons</taxon>
        <taxon>Gunneridae</taxon>
        <taxon>Pentapetalae</taxon>
        <taxon>rosids</taxon>
        <taxon>malvids</taxon>
        <taxon>Sapindales</taxon>
        <taxon>Sapindaceae</taxon>
        <taxon>Xanthoceroideae</taxon>
        <taxon>Xanthoceras</taxon>
    </lineage>
</organism>
<feature type="transmembrane region" description="Helical" evidence="15">
    <location>
        <begin position="838"/>
        <end position="856"/>
    </location>
</feature>
<dbReference type="PRINTS" id="PR00248">
    <property type="entry name" value="GPCRMGR"/>
</dbReference>
<comment type="similarity">
    <text evidence="2 13">Belongs to the glutamate-gated ion channel (TC 1.A.10.1) family.</text>
</comment>
<keyword evidence="18" id="KW-1185">Reference proteome</keyword>
<dbReference type="Pfam" id="PF10613">
    <property type="entry name" value="Lig_chan-Glu_bd"/>
    <property type="match status" value="1"/>
</dbReference>
<reference evidence="17 18" key="1">
    <citation type="submission" date="2021-02" db="EMBL/GenBank/DDBJ databases">
        <title>Plant Genome Project.</title>
        <authorList>
            <person name="Zhang R.-G."/>
        </authorList>
    </citation>
    <scope>NUCLEOTIDE SEQUENCE [LARGE SCALE GENOMIC DNA]</scope>
    <source>
        <tissue evidence="17">Leaves</tissue>
    </source>
</reference>
<dbReference type="PANTHER" id="PTHR34836">
    <property type="entry name" value="OS06G0188250 PROTEIN"/>
    <property type="match status" value="1"/>
</dbReference>
<evidence type="ECO:0000256" key="8">
    <source>
        <dbReference type="ARBA" id="ARBA00023136"/>
    </source>
</evidence>
<feature type="transmembrane region" description="Helical" evidence="15">
    <location>
        <begin position="648"/>
        <end position="667"/>
    </location>
</feature>
<dbReference type="PANTHER" id="PTHR34836:SF7">
    <property type="entry name" value="RECEPTOR LIGAND BINDING REGION DOMAIN-CONTAINING PROTEIN"/>
    <property type="match status" value="1"/>
</dbReference>
<dbReference type="CDD" id="cd13686">
    <property type="entry name" value="GluR_Plant"/>
    <property type="match status" value="1"/>
</dbReference>
<sequence>MINFRRSLIFVYLPILLFLFHFLIRVKSETKSSSLVHIGAVFDVDSAEGAVAEMCISMAISDFYAMHSNYQTRLILHTRTSKDLASTATAVMDLLKNVEVDAILGPQIPDAAPLVIELGEKAHVPVISFFPTSPILSHSKNPYFIRATQDDSFQVKAIAATLRRFGWHQVVFVYEDTDYGKGMISSLVNALLENDIRVAYMMAISSSAEDFQISRELNMLMTRKNRVFVVHMTTPLGSRLFALADKSGMMTEGYVWLITTALANSLSAIMNSETIDSMEGILGIRSHVPKSKDLENFNRRWKRKLHLMNPNSSGTELNIFGLWAYDSIWALARAVERIGVTNPTLLKLKTRVVKDFASLGSSSRIGPRLVKEILNVKFKGLSGEFHLVNGQLKSSTFEIFNVIGKGERVVGYWTPDKRISRKLHSGETLENSITSSNELRKIIWAGDSTLTPQGLAIPKLRIGIPVKKGFKEFVDMKKNVHTNETSYLGFSIDVFRAALKALDFKNISYEFFPFMNEKGEMNGTYDDMLHQIVEQKYDAVVGDTTIVANRTYYVDFTMPYSESGVTMLVPIKHGIHRNMWIFLHPWSWDLWLAVIVSFIFMGLVIRIMEQPTVNTAFAGSPNRQLGMTLWWPFAALALPERGLVVKDWSRFVLVIWIGLAVILMQIYTASLSSMLTVDQLQPTVVGVNKLIANGYKVGHQNGSFVKGFLLDELKLNESQLIPYHTVKEYHQALSKGHKNGGVAAIFAEIPYIRVFLNKYGSKYTMAGPIYRTSGFGFAFPKGSHLVSYFSRAILKVREEGKIMDKLEEKYFGQIITSIGVASPMISTPDDSRKLRASSFSGLFIIVGIATLLALVISEKSYIWSKPVALAKEFSIRYLSSQSSNGSTELVVAAQSTAQVHDDVESSHDVQDLVGNNNEGTSI</sequence>